<evidence type="ECO:0000313" key="8">
    <source>
        <dbReference type="Proteomes" id="UP000747542"/>
    </source>
</evidence>
<dbReference type="GO" id="GO:0006364">
    <property type="term" value="P:rRNA processing"/>
    <property type="evidence" value="ECO:0007669"/>
    <property type="project" value="UniProtKB-KW"/>
</dbReference>
<feature type="compositionally biased region" description="Basic and acidic residues" evidence="6">
    <location>
        <begin position="18"/>
        <end position="33"/>
    </location>
</feature>
<reference evidence="7" key="1">
    <citation type="journal article" date="2021" name="Sci. Adv.">
        <title>The American lobster genome reveals insights on longevity, neural, and immune adaptations.</title>
        <authorList>
            <person name="Polinski J.M."/>
            <person name="Zimin A.V."/>
            <person name="Clark K.F."/>
            <person name="Kohn A.B."/>
            <person name="Sadowski N."/>
            <person name="Timp W."/>
            <person name="Ptitsyn A."/>
            <person name="Khanna P."/>
            <person name="Romanova D.Y."/>
            <person name="Williams P."/>
            <person name="Greenwood S.J."/>
            <person name="Moroz L.L."/>
            <person name="Walt D.R."/>
            <person name="Bodnar A.G."/>
        </authorList>
    </citation>
    <scope>NUCLEOTIDE SEQUENCE</scope>
    <source>
        <strain evidence="7">GMGI-L3</strain>
    </source>
</reference>
<keyword evidence="3 5" id="KW-0698">rRNA processing</keyword>
<proteinExistence type="inferred from homology"/>
<feature type="compositionally biased region" description="Basic residues" evidence="6">
    <location>
        <begin position="1"/>
        <end position="17"/>
    </location>
</feature>
<evidence type="ECO:0000256" key="5">
    <source>
        <dbReference type="PIRNR" id="PIRNR015952"/>
    </source>
</evidence>
<evidence type="ECO:0000256" key="4">
    <source>
        <dbReference type="ARBA" id="ARBA00023242"/>
    </source>
</evidence>
<feature type="region of interest" description="Disordered" evidence="6">
    <location>
        <begin position="219"/>
        <end position="252"/>
    </location>
</feature>
<gene>
    <name evidence="7" type="primary">UTP11-L</name>
    <name evidence="7" type="ORF">Hamer_G008647</name>
</gene>
<comment type="similarity">
    <text evidence="2 5">Belongs to the UTP11 family.</text>
</comment>
<dbReference type="PANTHER" id="PTHR12838:SF0">
    <property type="entry name" value="U3 SMALL NUCLEOLAR RNA-ASSOCIATED PROTEIN 11-RELATED"/>
    <property type="match status" value="1"/>
</dbReference>
<dbReference type="InterPro" id="IPR007144">
    <property type="entry name" value="SSU_processome_Utp11"/>
</dbReference>
<dbReference type="OrthoDB" id="29058at2759"/>
<dbReference type="AlphaFoldDB" id="A0A8J5N4D5"/>
<dbReference type="Proteomes" id="UP000747542">
    <property type="component" value="Unassembled WGS sequence"/>
</dbReference>
<name>A0A8J5N4D5_HOMAM</name>
<keyword evidence="8" id="KW-1185">Reference proteome</keyword>
<dbReference type="PIRSF" id="PIRSF015952">
    <property type="entry name" value="U3snoRNP11"/>
    <property type="match status" value="1"/>
</dbReference>
<evidence type="ECO:0000256" key="1">
    <source>
        <dbReference type="ARBA" id="ARBA00004604"/>
    </source>
</evidence>
<dbReference type="EMBL" id="JAHLQT010010178">
    <property type="protein sequence ID" value="KAG7173121.1"/>
    <property type="molecule type" value="Genomic_DNA"/>
</dbReference>
<organism evidence="7 8">
    <name type="scientific">Homarus americanus</name>
    <name type="common">American lobster</name>
    <dbReference type="NCBI Taxonomy" id="6706"/>
    <lineage>
        <taxon>Eukaryota</taxon>
        <taxon>Metazoa</taxon>
        <taxon>Ecdysozoa</taxon>
        <taxon>Arthropoda</taxon>
        <taxon>Crustacea</taxon>
        <taxon>Multicrustacea</taxon>
        <taxon>Malacostraca</taxon>
        <taxon>Eumalacostraca</taxon>
        <taxon>Eucarida</taxon>
        <taxon>Decapoda</taxon>
        <taxon>Pleocyemata</taxon>
        <taxon>Astacidea</taxon>
        <taxon>Nephropoidea</taxon>
        <taxon>Nephropidae</taxon>
        <taxon>Homarus</taxon>
    </lineage>
</organism>
<comment type="caution">
    <text evidence="7">The sequence shown here is derived from an EMBL/GenBank/DDBJ whole genome shotgun (WGS) entry which is preliminary data.</text>
</comment>
<accession>A0A8J5N4D5</accession>
<comment type="subunit">
    <text evidence="5">Component of the ribosomal small subunit (SSU) processome.</text>
</comment>
<protein>
    <recommendedName>
        <fullName evidence="5">U3 small nucleolar RNA-associated protein 11</fullName>
        <shortName evidence="5">U3 snoRNA-associated protein 11</shortName>
    </recommendedName>
</protein>
<feature type="compositionally biased region" description="Basic and acidic residues" evidence="6">
    <location>
        <begin position="219"/>
        <end position="229"/>
    </location>
</feature>
<evidence type="ECO:0000256" key="6">
    <source>
        <dbReference type="SAM" id="MobiDB-lite"/>
    </source>
</evidence>
<dbReference type="Pfam" id="PF03998">
    <property type="entry name" value="Utp11"/>
    <property type="match status" value="1"/>
</dbReference>
<dbReference type="GO" id="GO:0032040">
    <property type="term" value="C:small-subunit processome"/>
    <property type="evidence" value="ECO:0007669"/>
    <property type="project" value="InterPro"/>
</dbReference>
<evidence type="ECO:0000256" key="2">
    <source>
        <dbReference type="ARBA" id="ARBA00008105"/>
    </source>
</evidence>
<evidence type="ECO:0000313" key="7">
    <source>
        <dbReference type="EMBL" id="KAG7173121.1"/>
    </source>
</evidence>
<dbReference type="PANTHER" id="PTHR12838">
    <property type="entry name" value="U3 SMALL NUCLEOLAR RNA-ASSOCIATED PROTEIN 11"/>
    <property type="match status" value="1"/>
</dbReference>
<sequence>MASLRNARKTQQVHRERHQPLERQHLGALEKKKDYKKRAKDQNEKRKALAVLRKRALNKNPDEFQYHMINSELKDGIHFEKVGDEELAVGDVVQDLTYITHRRSVERKKIEKLKAQLHILDVEDDNPKNTHILFVDSEKEAKKADPSKILDTHPSLLARRFNRLRSNQLAELANNIKDPSLFKKMSYAKSKAYKKLAQRMERENKLRIMQEKLEVRKKLMNNKGKDGMKPKLVKAGTSTSAPVYEWPQRRKT</sequence>
<evidence type="ECO:0000256" key="3">
    <source>
        <dbReference type="ARBA" id="ARBA00022552"/>
    </source>
</evidence>
<comment type="function">
    <text evidence="5">Involved in nucleolar processing of pre-18S ribosomal RNA.</text>
</comment>
<comment type="subcellular location">
    <subcellularLocation>
        <location evidence="1 5">Nucleus</location>
        <location evidence="1 5">Nucleolus</location>
    </subcellularLocation>
</comment>
<feature type="region of interest" description="Disordered" evidence="6">
    <location>
        <begin position="1"/>
        <end position="45"/>
    </location>
</feature>
<keyword evidence="4 5" id="KW-0539">Nucleus</keyword>